<evidence type="ECO:0000313" key="1">
    <source>
        <dbReference type="EMBL" id="RGZ50494.1"/>
    </source>
</evidence>
<dbReference type="AlphaFoldDB" id="A0A413NPS1"/>
<name>A0A413NPS1_BACUN</name>
<dbReference type="GO" id="GO:0003677">
    <property type="term" value="F:DNA binding"/>
    <property type="evidence" value="ECO:0007669"/>
    <property type="project" value="InterPro"/>
</dbReference>
<reference evidence="1 2" key="1">
    <citation type="submission" date="2018-08" db="EMBL/GenBank/DDBJ databases">
        <title>A genome reference for cultivated species of the human gut microbiota.</title>
        <authorList>
            <person name="Zou Y."/>
            <person name="Xue W."/>
            <person name="Luo G."/>
        </authorList>
    </citation>
    <scope>NUCLEOTIDE SEQUENCE [LARGE SCALE GENOMIC DNA]</scope>
    <source>
        <strain evidence="1 2">AM50-4</strain>
    </source>
</reference>
<protein>
    <submittedName>
        <fullName evidence="1">Recombinase</fullName>
    </submittedName>
</protein>
<dbReference type="InterPro" id="IPR004590">
    <property type="entry name" value="ssDNA_annealing_RecT"/>
</dbReference>
<dbReference type="Proteomes" id="UP000283684">
    <property type="component" value="Unassembled WGS sequence"/>
</dbReference>
<evidence type="ECO:0000313" key="2">
    <source>
        <dbReference type="Proteomes" id="UP000283684"/>
    </source>
</evidence>
<gene>
    <name evidence="1" type="ORF">DW988_04905</name>
</gene>
<proteinExistence type="predicted"/>
<dbReference type="EMBL" id="QSEE01000003">
    <property type="protein sequence ID" value="RGZ50494.1"/>
    <property type="molecule type" value="Genomic_DNA"/>
</dbReference>
<dbReference type="GO" id="GO:0006259">
    <property type="term" value="P:DNA metabolic process"/>
    <property type="evidence" value="ECO:0007669"/>
    <property type="project" value="InterPro"/>
</dbReference>
<dbReference type="GeneID" id="79858374"/>
<sequence length="329" mass="36474">MTQENSSGTQVVSTQSTKMPAQAKKIDVLKTMLNAPSVMEQFKNALSKNASTFVASIIDLYNSDSNLQLCEPKAVVAECLKAAVLKLPINKALGYAFIIPFNNSKKVDDLDEKGKPKIGSDGKPIQKYIKVMEPTFQLGYKGYIQLAERSNQYRTINADVVFDGEVRKVNKLTGEIAFDGEKKSDKIIGYFCYFELLNGFSKTLYMTVEQMATHAKRYSKGLKKETTVESLMKLAELPFSADSKTVGWLGNFHGMAIKTVIRNLLSKYGYLSIEMQQAFENDVEGAEEHTDAMPTMGTQRFDVSDVSFEEVSNTSANTATASNENKPGF</sequence>
<comment type="caution">
    <text evidence="1">The sequence shown here is derived from an EMBL/GenBank/DDBJ whole genome shotgun (WGS) entry which is preliminary data.</text>
</comment>
<organism evidence="1 2">
    <name type="scientific">Bacteroides uniformis</name>
    <dbReference type="NCBI Taxonomy" id="820"/>
    <lineage>
        <taxon>Bacteria</taxon>
        <taxon>Pseudomonadati</taxon>
        <taxon>Bacteroidota</taxon>
        <taxon>Bacteroidia</taxon>
        <taxon>Bacteroidales</taxon>
        <taxon>Bacteroidaceae</taxon>
        <taxon>Bacteroides</taxon>
    </lineage>
</organism>
<dbReference type="NCBIfam" id="TIGR00616">
    <property type="entry name" value="rect"/>
    <property type="match status" value="2"/>
</dbReference>
<dbReference type="Pfam" id="PF03837">
    <property type="entry name" value="RecT"/>
    <property type="match status" value="1"/>
</dbReference>
<dbReference type="RefSeq" id="WP_050440888.1">
    <property type="nucleotide sequence ID" value="NZ_CAXTGW010000013.1"/>
</dbReference>
<dbReference type="InterPro" id="IPR018330">
    <property type="entry name" value="RecT_fam"/>
</dbReference>
<accession>A0A413NPS1</accession>